<dbReference type="Pfam" id="PF07683">
    <property type="entry name" value="CobW_C"/>
    <property type="match status" value="1"/>
</dbReference>
<name>A0A221W4L9_9PSEU</name>
<gene>
    <name evidence="1" type="primary">yciC1</name>
    <name evidence="1" type="ORF">AHOG_14775</name>
</gene>
<proteinExistence type="predicted"/>
<dbReference type="PANTHER" id="PTHR43603:SF1">
    <property type="entry name" value="ZINC-REGULATED GTPASE METALLOPROTEIN ACTIVATOR 1"/>
    <property type="match status" value="1"/>
</dbReference>
<evidence type="ECO:0000313" key="1">
    <source>
        <dbReference type="EMBL" id="ASO20596.1"/>
    </source>
</evidence>
<dbReference type="SMART" id="SM00833">
    <property type="entry name" value="CobW_C"/>
    <property type="match status" value="1"/>
</dbReference>
<dbReference type="RefSeq" id="WP_157736827.1">
    <property type="nucleotide sequence ID" value="NZ_CP022521.1"/>
</dbReference>
<dbReference type="KEGG" id="ahg:AHOG_14775"/>
<evidence type="ECO:0000313" key="2">
    <source>
        <dbReference type="Proteomes" id="UP000204221"/>
    </source>
</evidence>
<dbReference type="Proteomes" id="UP000204221">
    <property type="component" value="Chromosome"/>
</dbReference>
<dbReference type="SUPFAM" id="SSF90002">
    <property type="entry name" value="Hypothetical protein YjiA, C-terminal domain"/>
    <property type="match status" value="1"/>
</dbReference>
<organism evidence="1 2">
    <name type="scientific">Actinoalloteichus hoggarensis</name>
    <dbReference type="NCBI Taxonomy" id="1470176"/>
    <lineage>
        <taxon>Bacteria</taxon>
        <taxon>Bacillati</taxon>
        <taxon>Actinomycetota</taxon>
        <taxon>Actinomycetes</taxon>
        <taxon>Pseudonocardiales</taxon>
        <taxon>Pseudonocardiaceae</taxon>
        <taxon>Actinoalloteichus</taxon>
    </lineage>
</organism>
<protein>
    <submittedName>
        <fullName evidence="1">Putative metal chaperone YciC</fullName>
    </submittedName>
</protein>
<dbReference type="AlphaFoldDB" id="A0A221W4L9"/>
<sequence>MSSRLTIVSALESECRRVACRRLLNADGVVLLEYTRLGPRRLARRISTSSGVRGARELCMGRGEAAYAVTADLDAALREILAEVGPVGDLVLGLPEGVDASIAVDVVTALDHPLTIDSVMTAVDPVTIEDLLWSSTTLEESDISAMPDDHRVLGEFVVGELSCADSCVLVPSAGNATRGELLIGHLCPQAWLTRVPGGSPVPAGRLLPPPTLRSARFDPREARSRLVPGAVVTPVVAETDGISTVICRARRPLHPRRLAERMHAIAQGCVWSRGRSWIASVPRCRVIWHGVGPQVGLEDGGLWTADRPAATPDDLFVNSSLEWDREYGDRGTVLAFTGEEISRYEIQELLDECVLTDRELTIGPVAWQRWEDPLALRTSFTEHVLEWMHAESPSHHTEGSP</sequence>
<dbReference type="OrthoDB" id="9808822at2"/>
<dbReference type="PANTHER" id="PTHR43603">
    <property type="entry name" value="COBW DOMAIN-CONTAINING PROTEIN DDB_G0274527"/>
    <property type="match status" value="1"/>
</dbReference>
<dbReference type="InterPro" id="IPR011629">
    <property type="entry name" value="CobW-like_C"/>
</dbReference>
<keyword evidence="2" id="KW-1185">Reference proteome</keyword>
<reference evidence="1 2" key="1">
    <citation type="submission" date="2017-07" db="EMBL/GenBank/DDBJ databases">
        <title>Complete genome sequence of Actinoalloteichus hoggarensis DSM 45943, type strain of Actinoalloteichus hoggarensis.</title>
        <authorList>
            <person name="Ruckert C."/>
            <person name="Nouioui I."/>
            <person name="Willmese J."/>
            <person name="van Wezel G."/>
            <person name="Klenk H.-P."/>
            <person name="Kalinowski J."/>
            <person name="Zotchev S.B."/>
        </authorList>
    </citation>
    <scope>NUCLEOTIDE SEQUENCE [LARGE SCALE GENOMIC DNA]</scope>
    <source>
        <strain evidence="1 2">DSM 45943</strain>
    </source>
</reference>
<dbReference type="EMBL" id="CP022521">
    <property type="protein sequence ID" value="ASO20596.1"/>
    <property type="molecule type" value="Genomic_DNA"/>
</dbReference>
<accession>A0A221W4L9</accession>
<dbReference type="InterPro" id="IPR051927">
    <property type="entry name" value="Zn_Chap_cDPG_Synth"/>
</dbReference>